<proteinExistence type="predicted"/>
<gene>
    <name evidence="1" type="ORF">H3L94_07750</name>
</gene>
<dbReference type="SUPFAM" id="SSF103642">
    <property type="entry name" value="Sec-C motif"/>
    <property type="match status" value="1"/>
</dbReference>
<dbReference type="RefSeq" id="WP_182123134.1">
    <property type="nucleotide sequence ID" value="NZ_CP059567.1"/>
</dbReference>
<dbReference type="PANTHER" id="PTHR33747:SF1">
    <property type="entry name" value="ADENYLATE CYCLASE-ASSOCIATED CAP C-TERMINAL DOMAIN-CONTAINING PROTEIN"/>
    <property type="match status" value="1"/>
</dbReference>
<dbReference type="Pfam" id="PF03695">
    <property type="entry name" value="UPF0149"/>
    <property type="match status" value="1"/>
</dbReference>
<dbReference type="NCBIfam" id="TIGR02292">
    <property type="entry name" value="ygfB_yecA"/>
    <property type="match status" value="1"/>
</dbReference>
<sequence length="212" mass="23579">MSLFTPQQAERLSALLDKHGNHGEAMPIDEAQGFLIACISGPDPSGSAFWLPQILGDDDFTAQEREEIAALLDACAAQMRHDMQQNESPRLTLFTDENGQPDWGPVCAAYLYALDCLPTDWFATLNDENFEDLLFPVMAFSDVYEEGEVVLSEQDLAELRQELPDVFTAAYRYWQAVINKPQPARRAHKTGRNDPCPCGSGKKYKACCGKNA</sequence>
<dbReference type="PANTHER" id="PTHR33747">
    <property type="entry name" value="UPF0225 PROTEIN SCO1677"/>
    <property type="match status" value="1"/>
</dbReference>
<dbReference type="Gene3D" id="3.10.450.50">
    <property type="match status" value="1"/>
</dbReference>
<evidence type="ECO:0000313" key="1">
    <source>
        <dbReference type="EMBL" id="QMT41634.1"/>
    </source>
</evidence>
<reference evidence="1 2" key="1">
    <citation type="submission" date="2020-07" db="EMBL/GenBank/DDBJ databases">
        <title>Genomic diversity of species in the Neisseriaceae family.</title>
        <authorList>
            <person name="Vincent A.T."/>
            <person name="Bernet E."/>
            <person name="Veyrier F.J."/>
        </authorList>
    </citation>
    <scope>NUCLEOTIDE SEQUENCE [LARGE SCALE GENOMIC DNA]</scope>
    <source>
        <strain evidence="1 2">DSM 22244</strain>
    </source>
</reference>
<dbReference type="InterPro" id="IPR004027">
    <property type="entry name" value="SEC_C_motif"/>
</dbReference>
<evidence type="ECO:0000313" key="2">
    <source>
        <dbReference type="Proteomes" id="UP000514752"/>
    </source>
</evidence>
<accession>A0A7D7NHX0</accession>
<dbReference type="EMBL" id="CP059567">
    <property type="protein sequence ID" value="QMT41634.1"/>
    <property type="molecule type" value="Genomic_DNA"/>
</dbReference>
<dbReference type="Proteomes" id="UP000514752">
    <property type="component" value="Chromosome"/>
</dbReference>
<name>A0A7D7NHX0_9NEIS</name>
<organism evidence="1 2">
    <name type="scientific">Neisseria shayeganii</name>
    <dbReference type="NCBI Taxonomy" id="607712"/>
    <lineage>
        <taxon>Bacteria</taxon>
        <taxon>Pseudomonadati</taxon>
        <taxon>Pseudomonadota</taxon>
        <taxon>Betaproteobacteria</taxon>
        <taxon>Neisseriales</taxon>
        <taxon>Neisseriaceae</taxon>
        <taxon>Neisseria</taxon>
    </lineage>
</organism>
<dbReference type="AlphaFoldDB" id="A0A7D7NHX0"/>
<dbReference type="Pfam" id="PF02810">
    <property type="entry name" value="SEC-C"/>
    <property type="match status" value="1"/>
</dbReference>
<protein>
    <submittedName>
        <fullName evidence="1">UPF0149 family protein</fullName>
    </submittedName>
</protein>
<dbReference type="InterPro" id="IPR036255">
    <property type="entry name" value="YgfB-like_sf"/>
</dbReference>
<dbReference type="KEGG" id="nsg:H3L94_07750"/>
<dbReference type="InterPro" id="IPR011978">
    <property type="entry name" value="YgfB-like"/>
</dbReference>
<dbReference type="SUPFAM" id="SSF101327">
    <property type="entry name" value="YgfB-like"/>
    <property type="match status" value="1"/>
</dbReference>